<feature type="binding site" evidence="4">
    <location>
        <position position="148"/>
    </location>
    <ligand>
        <name>S-adenosyl-L-methionine</name>
        <dbReference type="ChEBI" id="CHEBI:59789"/>
    </ligand>
</feature>
<feature type="domain" description="Release factor glutamine methyltransferase N-terminal" evidence="6">
    <location>
        <begin position="10"/>
        <end position="80"/>
    </location>
</feature>
<comment type="caution">
    <text evidence="4">Lacks conserved residue(s) required for the propagation of feature annotation.</text>
</comment>
<dbReference type="InterPro" id="IPR019874">
    <property type="entry name" value="RF_methyltr_PrmC"/>
</dbReference>
<dbReference type="CDD" id="cd02440">
    <property type="entry name" value="AdoMet_MTases"/>
    <property type="match status" value="1"/>
</dbReference>
<dbReference type="KEGG" id="kyr:CVV65_16115"/>
<keyword evidence="2 4" id="KW-0808">Transferase</keyword>
<dbReference type="InterPro" id="IPR050320">
    <property type="entry name" value="N5-glutamine_MTase"/>
</dbReference>
<dbReference type="InterPro" id="IPR004556">
    <property type="entry name" value="HemK-like"/>
</dbReference>
<dbReference type="InterPro" id="IPR041698">
    <property type="entry name" value="Methyltransf_25"/>
</dbReference>
<protein>
    <recommendedName>
        <fullName evidence="4">Release factor glutamine methyltransferase</fullName>
        <shortName evidence="4">RF MTase</shortName>
        <ecNumber evidence="4">2.1.1.297</ecNumber>
    </recommendedName>
    <alternativeName>
        <fullName evidence="4">N5-glutamine methyltransferase PrmC</fullName>
    </alternativeName>
    <alternativeName>
        <fullName evidence="4">Protein-(glutamine-N5) MTase PrmC</fullName>
    </alternativeName>
    <alternativeName>
        <fullName evidence="4">Protein-glutamine N-methyltransferase PrmC</fullName>
    </alternativeName>
</protein>
<dbReference type="Proteomes" id="UP000231932">
    <property type="component" value="Chromosome"/>
</dbReference>
<evidence type="ECO:0000256" key="4">
    <source>
        <dbReference type="HAMAP-Rule" id="MF_02126"/>
    </source>
</evidence>
<keyword evidence="8" id="KW-1185">Reference proteome</keyword>
<keyword evidence="1 4" id="KW-0489">Methyltransferase</keyword>
<dbReference type="Pfam" id="PF17827">
    <property type="entry name" value="PrmC_N"/>
    <property type="match status" value="1"/>
</dbReference>
<dbReference type="InterPro" id="IPR040758">
    <property type="entry name" value="PrmC_N"/>
</dbReference>
<comment type="similarity">
    <text evidence="4">Belongs to the protein N5-glutamine methyltransferase family. PrmC subfamily.</text>
</comment>
<dbReference type="GO" id="GO:0102559">
    <property type="term" value="F:peptide chain release factor N(5)-glutamine methyltransferase activity"/>
    <property type="evidence" value="ECO:0007669"/>
    <property type="project" value="UniProtKB-EC"/>
</dbReference>
<dbReference type="Gene3D" id="1.10.8.10">
    <property type="entry name" value="DNA helicase RuvA subunit, C-terminal domain"/>
    <property type="match status" value="1"/>
</dbReference>
<feature type="binding site" evidence="4">
    <location>
        <position position="194"/>
    </location>
    <ligand>
        <name>S-adenosyl-L-methionine</name>
        <dbReference type="ChEBI" id="CHEBI:59789"/>
    </ligand>
</feature>
<accession>A0A2K8NAC3</accession>
<keyword evidence="3 4" id="KW-0949">S-adenosyl-L-methionine</keyword>
<name>A0A2K8NAC3_9BACL</name>
<organism evidence="7 8">
    <name type="scientific">Kyrpidia spormannii</name>
    <dbReference type="NCBI Taxonomy" id="2055160"/>
    <lineage>
        <taxon>Bacteria</taxon>
        <taxon>Bacillati</taxon>
        <taxon>Bacillota</taxon>
        <taxon>Bacilli</taxon>
        <taxon>Bacillales</taxon>
        <taxon>Alicyclobacillaceae</taxon>
        <taxon>Kyrpidia</taxon>
    </lineage>
</organism>
<comment type="catalytic activity">
    <reaction evidence="4">
        <text>L-glutaminyl-[peptide chain release factor] + S-adenosyl-L-methionine = N(5)-methyl-L-glutaminyl-[peptide chain release factor] + S-adenosyl-L-homocysteine + H(+)</text>
        <dbReference type="Rhea" id="RHEA:42896"/>
        <dbReference type="Rhea" id="RHEA-COMP:10271"/>
        <dbReference type="Rhea" id="RHEA-COMP:10272"/>
        <dbReference type="ChEBI" id="CHEBI:15378"/>
        <dbReference type="ChEBI" id="CHEBI:30011"/>
        <dbReference type="ChEBI" id="CHEBI:57856"/>
        <dbReference type="ChEBI" id="CHEBI:59789"/>
        <dbReference type="ChEBI" id="CHEBI:61891"/>
        <dbReference type="EC" id="2.1.1.297"/>
    </reaction>
</comment>
<sequence length="298" mass="32530">MRNLPVTVHEALKAAVAQLRKAGVEDARLSAEVLIQRVLGVGKAYLYAHPDRVLTPEEERRIAEGVSRRARREPLQYITGVVEFYGLELEVGPEVLIPRPETEGLVERVLGWRSMWERPLIADVGTGSGALAVALAHHWPGVRIVGIDVSPGAFQVASRNIWRHGVADRVTLVQGDLLFPLLDHKQRADIVVSNPPYIPSAEIEGLQPEVARFEPRAALDGGGDGLAVYRRLFSQLPEVLARPGAVAVEVGADQAGEVRRLLEESLRHVAGGAADVQMETGTDRDLAGIERVVWGRFS</sequence>
<dbReference type="GO" id="GO:0003676">
    <property type="term" value="F:nucleic acid binding"/>
    <property type="evidence" value="ECO:0007669"/>
    <property type="project" value="InterPro"/>
</dbReference>
<evidence type="ECO:0000259" key="6">
    <source>
        <dbReference type="Pfam" id="PF17827"/>
    </source>
</evidence>
<evidence type="ECO:0000259" key="5">
    <source>
        <dbReference type="Pfam" id="PF13649"/>
    </source>
</evidence>
<dbReference type="GO" id="GO:0032259">
    <property type="term" value="P:methylation"/>
    <property type="evidence" value="ECO:0007669"/>
    <property type="project" value="UniProtKB-KW"/>
</dbReference>
<dbReference type="PANTHER" id="PTHR18895:SF74">
    <property type="entry name" value="MTRF1L RELEASE FACTOR GLUTAMINE METHYLTRANSFERASE"/>
    <property type="match status" value="1"/>
</dbReference>
<dbReference type="AlphaFoldDB" id="A0A2K8NAC3"/>
<evidence type="ECO:0000313" key="8">
    <source>
        <dbReference type="Proteomes" id="UP000231932"/>
    </source>
</evidence>
<dbReference type="EMBL" id="CP024955">
    <property type="protein sequence ID" value="ATY86264.1"/>
    <property type="molecule type" value="Genomic_DNA"/>
</dbReference>
<dbReference type="InterPro" id="IPR002052">
    <property type="entry name" value="DNA_methylase_N6_adenine_CS"/>
</dbReference>
<gene>
    <name evidence="4 7" type="primary">prmC</name>
    <name evidence="7" type="ORF">CVV65_16115</name>
</gene>
<evidence type="ECO:0000313" key="7">
    <source>
        <dbReference type="EMBL" id="ATY86264.1"/>
    </source>
</evidence>
<dbReference type="NCBIfam" id="TIGR00536">
    <property type="entry name" value="hemK_fam"/>
    <property type="match status" value="1"/>
</dbReference>
<feature type="binding site" evidence="4">
    <location>
        <begin position="194"/>
        <end position="197"/>
    </location>
    <ligand>
        <name>substrate</name>
    </ligand>
</feature>
<proteinExistence type="inferred from homology"/>
<comment type="function">
    <text evidence="4">Methylates the class 1 translation termination release factors RF1/PrfA and RF2/PrfB on the glutamine residue of the universally conserved GGQ motif.</text>
</comment>
<evidence type="ECO:0000256" key="3">
    <source>
        <dbReference type="ARBA" id="ARBA00022691"/>
    </source>
</evidence>
<evidence type="ECO:0000256" key="2">
    <source>
        <dbReference type="ARBA" id="ARBA00022679"/>
    </source>
</evidence>
<evidence type="ECO:0000256" key="1">
    <source>
        <dbReference type="ARBA" id="ARBA00022603"/>
    </source>
</evidence>
<dbReference type="Gene3D" id="3.40.50.150">
    <property type="entry name" value="Vaccinia Virus protein VP39"/>
    <property type="match status" value="1"/>
</dbReference>
<dbReference type="InterPro" id="IPR029063">
    <property type="entry name" value="SAM-dependent_MTases_sf"/>
</dbReference>
<dbReference type="HAMAP" id="MF_02126">
    <property type="entry name" value="RF_methyltr_PrmC"/>
    <property type="match status" value="1"/>
</dbReference>
<dbReference type="OrthoDB" id="9800643at2"/>
<feature type="domain" description="Methyltransferase" evidence="5">
    <location>
        <begin position="121"/>
        <end position="212"/>
    </location>
</feature>
<dbReference type="SUPFAM" id="SSF53335">
    <property type="entry name" value="S-adenosyl-L-methionine-dependent methyltransferases"/>
    <property type="match status" value="1"/>
</dbReference>
<feature type="binding site" evidence="4">
    <location>
        <begin position="125"/>
        <end position="129"/>
    </location>
    <ligand>
        <name>S-adenosyl-L-methionine</name>
        <dbReference type="ChEBI" id="CHEBI:59789"/>
    </ligand>
</feature>
<dbReference type="NCBIfam" id="TIGR03534">
    <property type="entry name" value="RF_mod_PrmC"/>
    <property type="match status" value="1"/>
</dbReference>
<reference evidence="8" key="1">
    <citation type="submission" date="2017-11" db="EMBL/GenBank/DDBJ databases">
        <title>Complete Genome Sequence of Kyrpidia sp. Strain EA-1, a thermophilic, hydrogen-oxidizing Bacterium, isolated from the Azores.</title>
        <authorList>
            <person name="Reiner J.E."/>
            <person name="Lapp C.J."/>
            <person name="Bunk B."/>
            <person name="Gescher J."/>
        </authorList>
    </citation>
    <scope>NUCLEOTIDE SEQUENCE [LARGE SCALE GENOMIC DNA]</scope>
    <source>
        <strain evidence="8">EA-1</strain>
    </source>
</reference>
<dbReference type="EC" id="2.1.1.297" evidence="4"/>
<dbReference type="PROSITE" id="PS00092">
    <property type="entry name" value="N6_MTASE"/>
    <property type="match status" value="1"/>
</dbReference>
<dbReference type="PANTHER" id="PTHR18895">
    <property type="entry name" value="HEMK METHYLTRANSFERASE"/>
    <property type="match status" value="1"/>
</dbReference>
<dbReference type="Pfam" id="PF13649">
    <property type="entry name" value="Methyltransf_25"/>
    <property type="match status" value="1"/>
</dbReference>